<proteinExistence type="predicted"/>
<dbReference type="EMBL" id="VSRR010152283">
    <property type="protein sequence ID" value="MPD06642.1"/>
    <property type="molecule type" value="Genomic_DNA"/>
</dbReference>
<dbReference type="AlphaFoldDB" id="A0A5B7K8B1"/>
<organism evidence="1 2">
    <name type="scientific">Portunus trituberculatus</name>
    <name type="common">Swimming crab</name>
    <name type="synonym">Neptunus trituberculatus</name>
    <dbReference type="NCBI Taxonomy" id="210409"/>
    <lineage>
        <taxon>Eukaryota</taxon>
        <taxon>Metazoa</taxon>
        <taxon>Ecdysozoa</taxon>
        <taxon>Arthropoda</taxon>
        <taxon>Crustacea</taxon>
        <taxon>Multicrustacea</taxon>
        <taxon>Malacostraca</taxon>
        <taxon>Eumalacostraca</taxon>
        <taxon>Eucarida</taxon>
        <taxon>Decapoda</taxon>
        <taxon>Pleocyemata</taxon>
        <taxon>Brachyura</taxon>
        <taxon>Eubrachyura</taxon>
        <taxon>Portunoidea</taxon>
        <taxon>Portunidae</taxon>
        <taxon>Portuninae</taxon>
        <taxon>Portunus</taxon>
    </lineage>
</organism>
<protein>
    <submittedName>
        <fullName evidence="1">Uncharacterized protein</fullName>
    </submittedName>
</protein>
<sequence>MALNAPRYTAVEALRGDMGWNSFRERLIKRTLRYKIRLERMDDAKIARKVYLWSESGSKWRKRCMRMTERNGLQVGWAVRMAGMNNIT</sequence>
<comment type="caution">
    <text evidence="1">The sequence shown here is derived from an EMBL/GenBank/DDBJ whole genome shotgun (WGS) entry which is preliminary data.</text>
</comment>
<evidence type="ECO:0000313" key="1">
    <source>
        <dbReference type="EMBL" id="MPD06642.1"/>
    </source>
</evidence>
<keyword evidence="2" id="KW-1185">Reference proteome</keyword>
<evidence type="ECO:0000313" key="2">
    <source>
        <dbReference type="Proteomes" id="UP000324222"/>
    </source>
</evidence>
<accession>A0A5B7K8B1</accession>
<dbReference type="Proteomes" id="UP000324222">
    <property type="component" value="Unassembled WGS sequence"/>
</dbReference>
<gene>
    <name evidence="1" type="ORF">E2C01_102466</name>
</gene>
<name>A0A5B7K8B1_PORTR</name>
<reference evidence="1 2" key="1">
    <citation type="submission" date="2019-05" db="EMBL/GenBank/DDBJ databases">
        <title>Another draft genome of Portunus trituberculatus and its Hox gene families provides insights of decapod evolution.</title>
        <authorList>
            <person name="Jeong J.-H."/>
            <person name="Song I."/>
            <person name="Kim S."/>
            <person name="Choi T."/>
            <person name="Kim D."/>
            <person name="Ryu S."/>
            <person name="Kim W."/>
        </authorList>
    </citation>
    <scope>NUCLEOTIDE SEQUENCE [LARGE SCALE GENOMIC DNA]</scope>
    <source>
        <tissue evidence="1">Muscle</tissue>
    </source>
</reference>